<dbReference type="Proteomes" id="UP000318815">
    <property type="component" value="Unassembled WGS sequence"/>
</dbReference>
<dbReference type="EMBL" id="VOHS01000058">
    <property type="protein sequence ID" value="TWV93269.1"/>
    <property type="molecule type" value="Genomic_DNA"/>
</dbReference>
<dbReference type="GO" id="GO:0016787">
    <property type="term" value="F:hydrolase activity"/>
    <property type="evidence" value="ECO:0007669"/>
    <property type="project" value="UniProtKB-KW"/>
</dbReference>
<reference evidence="1 2" key="1">
    <citation type="submission" date="2019-08" db="EMBL/GenBank/DDBJ databases">
        <title>Whole genome sequencing of chitin degrading bacteria Chitinophaga pinensis YS16.</title>
        <authorList>
            <person name="Singh R.P."/>
            <person name="Manchanda G."/>
            <person name="Maurya I.K."/>
            <person name="Joshi N.K."/>
            <person name="Srivastava A.K."/>
        </authorList>
    </citation>
    <scope>NUCLEOTIDE SEQUENCE [LARGE SCALE GENOMIC DNA]</scope>
    <source>
        <strain evidence="1 2">YS-16</strain>
    </source>
</reference>
<evidence type="ECO:0000313" key="2">
    <source>
        <dbReference type="Proteomes" id="UP000318815"/>
    </source>
</evidence>
<comment type="caution">
    <text evidence="1">The sequence shown here is derived from an EMBL/GenBank/DDBJ whole genome shotgun (WGS) entry which is preliminary data.</text>
</comment>
<dbReference type="SUPFAM" id="SSF53474">
    <property type="entry name" value="alpha/beta-Hydrolases"/>
    <property type="match status" value="1"/>
</dbReference>
<sequence>MKEKAAAMWKDDDFSGPASEWHAGSYFLKKLLEYQQQQGELSIDLVGHSAGSIVICELIKKLAAAGIPLQFRNILFLAPACRCDLFADAVLKHPERFQRFRIFTMQDIYETKTGWQPRYTPDPSFTLSPVYWKAGY</sequence>
<dbReference type="InterPro" id="IPR010297">
    <property type="entry name" value="DUF900_hydrolase"/>
</dbReference>
<dbReference type="AlphaFoldDB" id="A0A5C6LLR3"/>
<keyword evidence="1" id="KW-0378">Hydrolase</keyword>
<protein>
    <submittedName>
        <fullName evidence="1">Alpha/beta hydrolase</fullName>
    </submittedName>
</protein>
<evidence type="ECO:0000313" key="1">
    <source>
        <dbReference type="EMBL" id="TWV93269.1"/>
    </source>
</evidence>
<organism evidence="1 2">
    <name type="scientific">Chitinophaga pinensis</name>
    <dbReference type="NCBI Taxonomy" id="79329"/>
    <lineage>
        <taxon>Bacteria</taxon>
        <taxon>Pseudomonadati</taxon>
        <taxon>Bacteroidota</taxon>
        <taxon>Chitinophagia</taxon>
        <taxon>Chitinophagales</taxon>
        <taxon>Chitinophagaceae</taxon>
        <taxon>Chitinophaga</taxon>
    </lineage>
</organism>
<dbReference type="RefSeq" id="WP_146308037.1">
    <property type="nucleotide sequence ID" value="NZ_VOHS01000058.1"/>
</dbReference>
<dbReference type="InterPro" id="IPR029058">
    <property type="entry name" value="AB_hydrolase_fold"/>
</dbReference>
<name>A0A5C6LLR3_9BACT</name>
<dbReference type="OrthoDB" id="3648721at2"/>
<proteinExistence type="predicted"/>
<dbReference type="Pfam" id="PF05990">
    <property type="entry name" value="DUF900"/>
    <property type="match status" value="1"/>
</dbReference>
<keyword evidence="2" id="KW-1185">Reference proteome</keyword>
<accession>A0A5C6LLR3</accession>
<gene>
    <name evidence="1" type="ORF">FEF09_27320</name>
</gene>